<dbReference type="STRING" id="445932.Emin_0131"/>
<feature type="binding site" evidence="19">
    <location>
        <position position="335"/>
    </location>
    <ligand>
        <name>phosphoenolpyruvate</name>
        <dbReference type="ChEBI" id="CHEBI:58702"/>
    </ligand>
</feature>
<dbReference type="HOGENOM" id="CLU_007308_7_0_0"/>
<evidence type="ECO:0000256" key="7">
    <source>
        <dbReference type="ARBA" id="ARBA00016544"/>
    </source>
</evidence>
<dbReference type="PANTHER" id="PTHR46244">
    <property type="entry name" value="PHOSPHOENOLPYRUVATE-PROTEIN PHOSPHOTRANSFERASE"/>
    <property type="match status" value="1"/>
</dbReference>
<keyword evidence="14 17" id="KW-0418">Kinase</keyword>
<evidence type="ECO:0000313" key="25">
    <source>
        <dbReference type="EMBL" id="ACC97697.1"/>
    </source>
</evidence>
<evidence type="ECO:0000256" key="11">
    <source>
        <dbReference type="ARBA" id="ARBA00022679"/>
    </source>
</evidence>
<keyword evidence="21" id="KW-0175">Coiled coil</keyword>
<sequence length="580" mass="64518">MITITGVAASPGVAIGPAYIHHFASPLTERRQITKEDVKSEVIRMRAAYKKTEDDLTKAEVEIKNILGAEYAQLLTAHKAILQDPAFKKMVLSKIQNDLLSAENAVHSAVEEIIVQFDSLEDEFFRERKNDVFDVAKRLFNHLSGGGAETTFKPSKPSSILVVHNLLPSDTLTLRDNSFVAFVTDIGGKTSHTALLAQSLELPAVVGLSTASKTIQNDDMLIVDGEKGILIVNPDAETLTHYKKIQREIKKSETLLKTINDLPFITTDGKRVQMMINYDPRMDSKETRKLKTDGLGLLRTEFLYLGREIPPSEEEQIELYTPAAKKFDMRPVNIRLADLGGDKVHSLKLGDYSEELNPFMGCRGIRFLLKYPELLTSQLRAIVKTSAQVNAQIKIIIPMVSRLEEVLETKGIFEQVLQECSLQGIYPKNKIDLGIMVEVPSIALALDFVLPHIDFVSIGTNDLIQYMVAVDRVNEEVADLYDPYHPGVIRIINDIVQSCQQKHKSVSVCGELASDPAIVPLLIGLGVDTLSTTPRMFLRIKNRLRTISYDTCANFAQAALLMGSSEEIKKLSLTIVDENS</sequence>
<dbReference type="Pfam" id="PF02896">
    <property type="entry name" value="PEP-utilizers_C"/>
    <property type="match status" value="1"/>
</dbReference>
<dbReference type="InterPro" id="IPR015813">
    <property type="entry name" value="Pyrv/PenolPyrv_kinase-like_dom"/>
</dbReference>
<dbReference type="InterPro" id="IPR040442">
    <property type="entry name" value="Pyrv_kinase-like_dom_sf"/>
</dbReference>
<dbReference type="InterPro" id="IPR008731">
    <property type="entry name" value="PTS_EIN"/>
</dbReference>
<evidence type="ECO:0000259" key="24">
    <source>
        <dbReference type="Pfam" id="PF05524"/>
    </source>
</evidence>
<dbReference type="NCBIfam" id="TIGR01417">
    <property type="entry name" value="PTS_I_fam"/>
    <property type="match status" value="1"/>
</dbReference>
<accession>B2KB01</accession>
<feature type="active site" description="Tele-phosphohistidine intermediate" evidence="18">
    <location>
        <position position="192"/>
    </location>
</feature>
<feature type="binding site" evidence="20">
    <location>
        <position position="438"/>
    </location>
    <ligand>
        <name>Mg(2+)</name>
        <dbReference type="ChEBI" id="CHEBI:18420"/>
    </ligand>
</feature>
<evidence type="ECO:0000256" key="1">
    <source>
        <dbReference type="ARBA" id="ARBA00000683"/>
    </source>
</evidence>
<dbReference type="Pfam" id="PF00391">
    <property type="entry name" value="PEP-utilizers"/>
    <property type="match status" value="1"/>
</dbReference>
<keyword evidence="9 17" id="KW-0963">Cytoplasm</keyword>
<dbReference type="KEGG" id="emi:Emin_0131"/>
<dbReference type="InterPro" id="IPR024692">
    <property type="entry name" value="PTS_EI"/>
</dbReference>
<evidence type="ECO:0000256" key="16">
    <source>
        <dbReference type="ARBA" id="ARBA00033235"/>
    </source>
</evidence>
<evidence type="ECO:0000256" key="2">
    <source>
        <dbReference type="ARBA" id="ARBA00001946"/>
    </source>
</evidence>
<dbReference type="OrthoDB" id="9765468at2"/>
<comment type="subcellular location">
    <subcellularLocation>
        <location evidence="4 17">Cytoplasm</location>
    </subcellularLocation>
</comment>
<feature type="active site" description="Proton donor" evidence="18">
    <location>
        <position position="509"/>
    </location>
</feature>
<dbReference type="GO" id="GO:0005737">
    <property type="term" value="C:cytoplasm"/>
    <property type="evidence" value="ECO:0007669"/>
    <property type="project" value="UniProtKB-SubCell"/>
</dbReference>
<evidence type="ECO:0000256" key="4">
    <source>
        <dbReference type="ARBA" id="ARBA00004496"/>
    </source>
</evidence>
<keyword evidence="12 17" id="KW-0598">Phosphotransferase system</keyword>
<dbReference type="EC" id="2.7.3.9" evidence="6 17"/>
<keyword evidence="11 17" id="KW-0808">Transferase</keyword>
<feature type="domain" description="PEP-utilising enzyme mobile" evidence="22">
    <location>
        <begin position="157"/>
        <end position="228"/>
    </location>
</feature>
<protein>
    <recommendedName>
        <fullName evidence="7 17">Phosphoenolpyruvate-protein phosphotransferase</fullName>
        <ecNumber evidence="6 17">2.7.3.9</ecNumber>
    </recommendedName>
    <alternativeName>
        <fullName evidence="16 17">Phosphotransferase system, enzyme I</fullName>
    </alternativeName>
</protein>
<evidence type="ECO:0000256" key="10">
    <source>
        <dbReference type="ARBA" id="ARBA00022597"/>
    </source>
</evidence>
<dbReference type="InterPro" id="IPR006318">
    <property type="entry name" value="PTS_EI-like"/>
</dbReference>
<dbReference type="PIRSF" id="PIRSF000732">
    <property type="entry name" value="PTS_enzyme_I"/>
    <property type="match status" value="1"/>
</dbReference>
<dbReference type="GO" id="GO:0016301">
    <property type="term" value="F:kinase activity"/>
    <property type="evidence" value="ECO:0007669"/>
    <property type="project" value="UniProtKB-KW"/>
</dbReference>
<evidence type="ECO:0000256" key="20">
    <source>
        <dbReference type="PIRSR" id="PIRSR000732-3"/>
    </source>
</evidence>
<comment type="similarity">
    <text evidence="5 17">Belongs to the PEP-utilizing enzyme family.</text>
</comment>
<dbReference type="GO" id="GO:0009401">
    <property type="term" value="P:phosphoenolpyruvate-dependent sugar phosphotransferase system"/>
    <property type="evidence" value="ECO:0007669"/>
    <property type="project" value="UniProtKB-KW"/>
</dbReference>
<dbReference type="GO" id="GO:0046872">
    <property type="term" value="F:metal ion binding"/>
    <property type="evidence" value="ECO:0007669"/>
    <property type="project" value="UniProtKB-KW"/>
</dbReference>
<feature type="domain" description="PEP-utilising enzyme C-terminal" evidence="23">
    <location>
        <begin position="257"/>
        <end position="547"/>
    </location>
</feature>
<comment type="catalytic activity">
    <reaction evidence="1 17">
        <text>L-histidyl-[protein] + phosphoenolpyruvate = N(pros)-phospho-L-histidyl-[protein] + pyruvate</text>
        <dbReference type="Rhea" id="RHEA:23880"/>
        <dbReference type="Rhea" id="RHEA-COMP:9745"/>
        <dbReference type="Rhea" id="RHEA-COMP:9746"/>
        <dbReference type="ChEBI" id="CHEBI:15361"/>
        <dbReference type="ChEBI" id="CHEBI:29979"/>
        <dbReference type="ChEBI" id="CHEBI:58702"/>
        <dbReference type="ChEBI" id="CHEBI:64837"/>
        <dbReference type="EC" id="2.7.3.9"/>
    </reaction>
</comment>
<evidence type="ECO:0000256" key="14">
    <source>
        <dbReference type="ARBA" id="ARBA00022777"/>
    </source>
</evidence>
<feature type="binding site" evidence="19">
    <location>
        <position position="299"/>
    </location>
    <ligand>
        <name>phosphoenolpyruvate</name>
        <dbReference type="ChEBI" id="CHEBI:58702"/>
    </ligand>
</feature>
<evidence type="ECO:0000256" key="12">
    <source>
        <dbReference type="ARBA" id="ARBA00022683"/>
    </source>
</evidence>
<feature type="coiled-coil region" evidence="21">
    <location>
        <begin position="35"/>
        <end position="112"/>
    </location>
</feature>
<reference evidence="25 26" key="1">
    <citation type="journal article" date="2009" name="Appl. Environ. Microbiol.">
        <title>Genomic analysis of 'Elusimicrobium minutum,' the first cultivated representative of the phylum 'Elusimicrobia' (formerly termite group 1).</title>
        <authorList>
            <person name="Herlemann D.P.R."/>
            <person name="Geissinger O."/>
            <person name="Ikeda-Ohtsubo W."/>
            <person name="Kunin V."/>
            <person name="Sun H."/>
            <person name="Lapidus A."/>
            <person name="Hugenholtz P."/>
            <person name="Brune A."/>
        </authorList>
    </citation>
    <scope>NUCLEOTIDE SEQUENCE [LARGE SCALE GENOMIC DNA]</scope>
    <source>
        <strain evidence="25 26">Pei191</strain>
    </source>
</reference>
<dbReference type="InterPro" id="IPR008279">
    <property type="entry name" value="PEP-util_enz_mobile_dom"/>
</dbReference>
<proteinExistence type="inferred from homology"/>
<evidence type="ECO:0000256" key="19">
    <source>
        <dbReference type="PIRSR" id="PIRSR000732-2"/>
    </source>
</evidence>
<dbReference type="Gene3D" id="1.10.274.10">
    <property type="entry name" value="PtsI, HPr-binding domain"/>
    <property type="match status" value="1"/>
</dbReference>
<dbReference type="EMBL" id="CP001055">
    <property type="protein sequence ID" value="ACC97697.1"/>
    <property type="molecule type" value="Genomic_DNA"/>
</dbReference>
<evidence type="ECO:0000256" key="6">
    <source>
        <dbReference type="ARBA" id="ARBA00012232"/>
    </source>
</evidence>
<gene>
    <name evidence="25" type="ordered locus">Emin_0131</name>
</gene>
<feature type="binding site" evidence="19">
    <location>
        <begin position="461"/>
        <end position="462"/>
    </location>
    <ligand>
        <name>phosphoenolpyruvate</name>
        <dbReference type="ChEBI" id="CHEBI:58702"/>
    </ligand>
</feature>
<evidence type="ECO:0000256" key="5">
    <source>
        <dbReference type="ARBA" id="ARBA00007837"/>
    </source>
</evidence>
<evidence type="ECO:0000256" key="15">
    <source>
        <dbReference type="ARBA" id="ARBA00022842"/>
    </source>
</evidence>
<dbReference type="PANTHER" id="PTHR46244:SF3">
    <property type="entry name" value="PHOSPHOENOLPYRUVATE-PROTEIN PHOSPHOTRANSFERASE"/>
    <property type="match status" value="1"/>
</dbReference>
<dbReference type="InterPro" id="IPR050499">
    <property type="entry name" value="PEP-utilizing_PTS_enzyme"/>
</dbReference>
<keyword evidence="26" id="KW-1185">Reference proteome</keyword>
<dbReference type="Proteomes" id="UP000001029">
    <property type="component" value="Chromosome"/>
</dbReference>
<comment type="function">
    <text evidence="3 17">General (non sugar-specific) component of the phosphoenolpyruvate-dependent sugar phosphotransferase system (sugar PTS). This major carbohydrate active-transport system catalyzes the phosphorylation of incoming sugar substrates concomitantly with their translocation across the cell membrane. Enzyme I transfers the phosphoryl group from phosphoenolpyruvate (PEP) to the phosphoryl carrier protein (HPr).</text>
</comment>
<evidence type="ECO:0000256" key="13">
    <source>
        <dbReference type="ARBA" id="ARBA00022723"/>
    </source>
</evidence>
<evidence type="ECO:0000256" key="18">
    <source>
        <dbReference type="PIRSR" id="PIRSR000732-1"/>
    </source>
</evidence>
<keyword evidence="15 17" id="KW-0460">Magnesium</keyword>
<dbReference type="InterPro" id="IPR000121">
    <property type="entry name" value="PEP_util_C"/>
</dbReference>
<dbReference type="SUPFAM" id="SSF47831">
    <property type="entry name" value="Enzyme I of the PEP:sugar phosphotransferase system HPr-binding (sub)domain"/>
    <property type="match status" value="1"/>
</dbReference>
<keyword evidence="8 17" id="KW-0813">Transport</keyword>
<keyword evidence="13 17" id="KW-0479">Metal-binding</keyword>
<comment type="cofactor">
    <cofactor evidence="2 17 20">
        <name>Mg(2+)</name>
        <dbReference type="ChEBI" id="CHEBI:18420"/>
    </cofactor>
</comment>
<keyword evidence="10 17" id="KW-0762">Sugar transport</keyword>
<dbReference type="SUPFAM" id="SSF51621">
    <property type="entry name" value="Phosphoenolpyruvate/pyruvate domain"/>
    <property type="match status" value="1"/>
</dbReference>
<dbReference type="SUPFAM" id="SSF52009">
    <property type="entry name" value="Phosphohistidine domain"/>
    <property type="match status" value="1"/>
</dbReference>
<dbReference type="Gene3D" id="3.20.20.60">
    <property type="entry name" value="Phosphoenolpyruvate-binding domains"/>
    <property type="match status" value="1"/>
</dbReference>
<evidence type="ECO:0000313" key="26">
    <source>
        <dbReference type="Proteomes" id="UP000001029"/>
    </source>
</evidence>
<evidence type="ECO:0000256" key="9">
    <source>
        <dbReference type="ARBA" id="ARBA00022490"/>
    </source>
</evidence>
<dbReference type="AlphaFoldDB" id="B2KB01"/>
<feature type="domain" description="Phosphotransferase system enzyme I N-terminal" evidence="24">
    <location>
        <begin position="5"/>
        <end position="128"/>
    </location>
</feature>
<evidence type="ECO:0000256" key="8">
    <source>
        <dbReference type="ARBA" id="ARBA00022448"/>
    </source>
</evidence>
<evidence type="ECO:0000259" key="22">
    <source>
        <dbReference type="Pfam" id="PF00391"/>
    </source>
</evidence>
<evidence type="ECO:0000256" key="17">
    <source>
        <dbReference type="PIRNR" id="PIRNR000732"/>
    </source>
</evidence>
<dbReference type="PRINTS" id="PR01736">
    <property type="entry name" value="PHPHTRNFRASE"/>
</dbReference>
<organism evidence="25 26">
    <name type="scientific">Elusimicrobium minutum (strain Pei191)</name>
    <dbReference type="NCBI Taxonomy" id="445932"/>
    <lineage>
        <taxon>Bacteria</taxon>
        <taxon>Pseudomonadati</taxon>
        <taxon>Elusimicrobiota</taxon>
        <taxon>Elusimicrobia</taxon>
        <taxon>Elusimicrobiales</taxon>
        <taxon>Elusimicrobiaceae</taxon>
        <taxon>Elusimicrobium</taxon>
    </lineage>
</organism>
<dbReference type="Pfam" id="PF05524">
    <property type="entry name" value="PEP-utilisers_N"/>
    <property type="match status" value="1"/>
</dbReference>
<dbReference type="InterPro" id="IPR036637">
    <property type="entry name" value="Phosphohistidine_dom_sf"/>
</dbReference>
<feature type="binding site" evidence="19">
    <location>
        <position position="472"/>
    </location>
    <ligand>
        <name>phosphoenolpyruvate</name>
        <dbReference type="ChEBI" id="CHEBI:58702"/>
    </ligand>
</feature>
<evidence type="ECO:0000256" key="21">
    <source>
        <dbReference type="SAM" id="Coils"/>
    </source>
</evidence>
<dbReference type="RefSeq" id="WP_012414312.1">
    <property type="nucleotide sequence ID" value="NC_010644.1"/>
</dbReference>
<dbReference type="Gene3D" id="3.50.30.10">
    <property type="entry name" value="Phosphohistidine domain"/>
    <property type="match status" value="1"/>
</dbReference>
<dbReference type="InterPro" id="IPR036618">
    <property type="entry name" value="PtsI_HPr-bd_sf"/>
</dbReference>
<feature type="binding site" evidence="20">
    <location>
        <position position="462"/>
    </location>
    <ligand>
        <name>Mg(2+)</name>
        <dbReference type="ChEBI" id="CHEBI:18420"/>
    </ligand>
</feature>
<name>B2KB01_ELUMP</name>
<evidence type="ECO:0000256" key="3">
    <source>
        <dbReference type="ARBA" id="ARBA00002728"/>
    </source>
</evidence>
<dbReference type="GO" id="GO:0008965">
    <property type="term" value="F:phosphoenolpyruvate-protein phosphotransferase activity"/>
    <property type="evidence" value="ECO:0007669"/>
    <property type="project" value="UniProtKB-EC"/>
</dbReference>
<evidence type="ECO:0000259" key="23">
    <source>
        <dbReference type="Pfam" id="PF02896"/>
    </source>
</evidence>